<evidence type="ECO:0000313" key="2">
    <source>
        <dbReference type="Proteomes" id="UP001439008"/>
    </source>
</evidence>
<organism evidence="1 2">
    <name type="scientific">Bonamia ostreae</name>
    <dbReference type="NCBI Taxonomy" id="126728"/>
    <lineage>
        <taxon>Eukaryota</taxon>
        <taxon>Sar</taxon>
        <taxon>Rhizaria</taxon>
        <taxon>Endomyxa</taxon>
        <taxon>Ascetosporea</taxon>
        <taxon>Haplosporida</taxon>
        <taxon>Bonamia</taxon>
    </lineage>
</organism>
<name>A0ABV2AVV2_9EUKA</name>
<proteinExistence type="predicted"/>
<accession>A0ABV2AVV2</accession>
<reference evidence="1 2" key="1">
    <citation type="journal article" date="2024" name="BMC Biol.">
        <title>Comparative genomics of Ascetosporea gives new insight into the evolutionary basis for animal parasitism in Rhizaria.</title>
        <authorList>
            <person name="Hiltunen Thoren M."/>
            <person name="Onut-Brannstrom I."/>
            <person name="Alfjorden A."/>
            <person name="Peckova H."/>
            <person name="Swords F."/>
            <person name="Hooper C."/>
            <person name="Holzer A.S."/>
            <person name="Bass D."/>
            <person name="Burki F."/>
        </authorList>
    </citation>
    <scope>NUCLEOTIDE SEQUENCE [LARGE SCALE GENOMIC DNA]</scope>
    <source>
        <strain evidence="1">20-A016</strain>
    </source>
</reference>
<feature type="non-terminal residue" evidence="1">
    <location>
        <position position="146"/>
    </location>
</feature>
<keyword evidence="2" id="KW-1185">Reference proteome</keyword>
<feature type="non-terminal residue" evidence="1">
    <location>
        <position position="1"/>
    </location>
</feature>
<evidence type="ECO:0008006" key="3">
    <source>
        <dbReference type="Google" id="ProtNLM"/>
    </source>
</evidence>
<gene>
    <name evidence="1" type="ORF">MHBO_005060</name>
</gene>
<evidence type="ECO:0000313" key="1">
    <source>
        <dbReference type="EMBL" id="MES1923482.1"/>
    </source>
</evidence>
<protein>
    <recommendedName>
        <fullName evidence="3">N-acetyltransferase domain-containing protein</fullName>
    </recommendedName>
</protein>
<dbReference type="EMBL" id="JBDODL010006414">
    <property type="protein sequence ID" value="MES1923482.1"/>
    <property type="molecule type" value="Genomic_DNA"/>
</dbReference>
<comment type="caution">
    <text evidence="1">The sequence shown here is derived from an EMBL/GenBank/DDBJ whole genome shotgun (WGS) entry which is preliminary data.</text>
</comment>
<dbReference type="Proteomes" id="UP001439008">
    <property type="component" value="Unassembled WGS sequence"/>
</dbReference>
<sequence>LAAAHWNFWEVNTEILCLCIKFLVCKLVSSKHFVLRRKKCGSLLAAHLVDLALSRKRVQWILVCSESGYPERFWNTLGFEEIPRRDRARFSVVSEAELNPFRDTVLMRLTRREYDSEGVCNVEEEAFEGGEESGYEGGRKVVVGGE</sequence>